<feature type="compositionally biased region" description="Polar residues" evidence="1">
    <location>
        <begin position="402"/>
        <end position="425"/>
    </location>
</feature>
<dbReference type="VEuPathDB" id="FungiDB:H257_14646"/>
<gene>
    <name evidence="3" type="ORF">DYB36_008812</name>
</gene>
<sequence length="586" mass="65131">MEVLELSSLLNPPSFEPLPLHLCVLCANVCYFKYRRPPPSSPQAPPTSFYCCVTMSDATTNDKSVTDLKFNGRKVMFTAWKARIIAHLNSKSTEDDYKRVMDDKKPLNLAHSDWLQFKPIINDVDVAADMPPSATAASLEAEKMKRFYYLRMQESLIRSLFGKVLPNEFLIQLPGTINNPDLNLSDVWARLEREYAQSSLDVSTTLYLEFITLPTKPFKCVSDLIKRMRSLQNQLNELYSKNIGVPLISDYQISQAVVAALPHEYFGSNVNQTTDGFKLSTIETLVKQVFSDKSSEAIANMSSKRPKREVHVNQAKVHRNQANKRKSTAYSECFYCHGTANVDGKGHLKADCALLKSDLSKGIARKNFKEVPAKRIKVSTNTAVATAKGGTLLVKNLGQSKASKSCYPDSQSKVGKIGSGQSSTAKSDDPDSQSESDTEFSGNIAARLSSMAIPDMDELPDSGPDKWSCLTSIAHSLADQTTRMEEEVSRLAPYLLKRSNTIDTSDWVLDSGCGMHMTPLSGYFCSYITNDDYDFEFGQGSCLGSTHIGIVQLFLMGTDKVIRRITLNDTLEENIRKSPLSAWTKI</sequence>
<dbReference type="Pfam" id="PF22936">
    <property type="entry name" value="Pol_BBD"/>
    <property type="match status" value="1"/>
</dbReference>
<evidence type="ECO:0000259" key="2">
    <source>
        <dbReference type="Pfam" id="PF22936"/>
    </source>
</evidence>
<feature type="domain" description="Retrovirus-related Pol polyprotein from transposon TNT 1-94-like beta-barrel" evidence="2">
    <location>
        <begin position="507"/>
        <end position="569"/>
    </location>
</feature>
<name>A0A396ZQM6_APHAT</name>
<accession>A0A396ZQM6</accession>
<feature type="region of interest" description="Disordered" evidence="1">
    <location>
        <begin position="402"/>
        <end position="440"/>
    </location>
</feature>
<proteinExistence type="predicted"/>
<reference evidence="3 4" key="1">
    <citation type="submission" date="2018-08" db="EMBL/GenBank/DDBJ databases">
        <title>Aphanomyces genome sequencing and annotation.</title>
        <authorList>
            <person name="Minardi D."/>
            <person name="Oidtmann B."/>
            <person name="Van Der Giezen M."/>
            <person name="Studholme D.J."/>
        </authorList>
    </citation>
    <scope>NUCLEOTIDE SEQUENCE [LARGE SCALE GENOMIC DNA]</scope>
    <source>
        <strain evidence="3 4">Kv</strain>
    </source>
</reference>
<evidence type="ECO:0000313" key="4">
    <source>
        <dbReference type="Proteomes" id="UP000265427"/>
    </source>
</evidence>
<evidence type="ECO:0000256" key="1">
    <source>
        <dbReference type="SAM" id="MobiDB-lite"/>
    </source>
</evidence>
<feature type="region of interest" description="Disordered" evidence="1">
    <location>
        <begin position="303"/>
        <end position="323"/>
    </location>
</feature>
<evidence type="ECO:0000313" key="3">
    <source>
        <dbReference type="EMBL" id="RHX97849.1"/>
    </source>
</evidence>
<comment type="caution">
    <text evidence="3">The sequence shown here is derived from an EMBL/GenBank/DDBJ whole genome shotgun (WGS) entry which is preliminary data.</text>
</comment>
<protein>
    <recommendedName>
        <fullName evidence="2">Retrovirus-related Pol polyprotein from transposon TNT 1-94-like beta-barrel domain-containing protein</fullName>
    </recommendedName>
</protein>
<dbReference type="Proteomes" id="UP000265427">
    <property type="component" value="Unassembled WGS sequence"/>
</dbReference>
<dbReference type="AlphaFoldDB" id="A0A396ZQM6"/>
<dbReference type="InterPro" id="IPR054722">
    <property type="entry name" value="PolX-like_BBD"/>
</dbReference>
<organism evidence="3 4">
    <name type="scientific">Aphanomyces astaci</name>
    <name type="common">Crayfish plague agent</name>
    <dbReference type="NCBI Taxonomy" id="112090"/>
    <lineage>
        <taxon>Eukaryota</taxon>
        <taxon>Sar</taxon>
        <taxon>Stramenopiles</taxon>
        <taxon>Oomycota</taxon>
        <taxon>Saprolegniomycetes</taxon>
        <taxon>Saprolegniales</taxon>
        <taxon>Verrucalvaceae</taxon>
        <taxon>Aphanomyces</taxon>
    </lineage>
</organism>
<dbReference type="EMBL" id="QUSZ01010776">
    <property type="protein sequence ID" value="RHX97849.1"/>
    <property type="molecule type" value="Genomic_DNA"/>
</dbReference>